<name>A0ABR1W7F9_9PEZI</name>
<reference evidence="1 2" key="1">
    <citation type="submission" date="2023-01" db="EMBL/GenBank/DDBJ databases">
        <title>Analysis of 21 Apiospora genomes using comparative genomics revels a genus with tremendous synthesis potential of carbohydrate active enzymes and secondary metabolites.</title>
        <authorList>
            <person name="Sorensen T."/>
        </authorList>
    </citation>
    <scope>NUCLEOTIDE SEQUENCE [LARGE SCALE GENOMIC DNA]</scope>
    <source>
        <strain evidence="1 2">CBS 83171</strain>
    </source>
</reference>
<evidence type="ECO:0000313" key="2">
    <source>
        <dbReference type="Proteomes" id="UP001446871"/>
    </source>
</evidence>
<sequence length="111" mass="12549">MGHRVFLLLDGHIQTTPFEVKATEDFSSFPVMDYSVSRGVWRARQPRRHSGPLEARDFLQGREIVGTDPRNQYDQSKLPAYCTDNVLCYQGCFQQLVPKGKCLGCPGCDPL</sequence>
<evidence type="ECO:0000313" key="1">
    <source>
        <dbReference type="EMBL" id="KAK8078486.1"/>
    </source>
</evidence>
<gene>
    <name evidence="1" type="ORF">PG996_004656</name>
</gene>
<comment type="caution">
    <text evidence="1">The sequence shown here is derived from an EMBL/GenBank/DDBJ whole genome shotgun (WGS) entry which is preliminary data.</text>
</comment>
<accession>A0ABR1W7F9</accession>
<organism evidence="1 2">
    <name type="scientific">Apiospora saccharicola</name>
    <dbReference type="NCBI Taxonomy" id="335842"/>
    <lineage>
        <taxon>Eukaryota</taxon>
        <taxon>Fungi</taxon>
        <taxon>Dikarya</taxon>
        <taxon>Ascomycota</taxon>
        <taxon>Pezizomycotina</taxon>
        <taxon>Sordariomycetes</taxon>
        <taxon>Xylariomycetidae</taxon>
        <taxon>Amphisphaeriales</taxon>
        <taxon>Apiosporaceae</taxon>
        <taxon>Apiospora</taxon>
    </lineage>
</organism>
<protein>
    <submittedName>
        <fullName evidence="1">Uncharacterized protein</fullName>
    </submittedName>
</protein>
<dbReference type="Proteomes" id="UP001446871">
    <property type="component" value="Unassembled WGS sequence"/>
</dbReference>
<keyword evidence="2" id="KW-1185">Reference proteome</keyword>
<proteinExistence type="predicted"/>
<dbReference type="EMBL" id="JAQQWM010000002">
    <property type="protein sequence ID" value="KAK8078486.1"/>
    <property type="molecule type" value="Genomic_DNA"/>
</dbReference>